<keyword evidence="4" id="KW-1185">Reference proteome</keyword>
<dbReference type="InterPro" id="IPR011448">
    <property type="entry name" value="DUF1554"/>
</dbReference>
<dbReference type="SUPFAM" id="SSF56436">
    <property type="entry name" value="C-type lectin-like"/>
    <property type="match status" value="1"/>
</dbReference>
<dbReference type="SUPFAM" id="SSF49313">
    <property type="entry name" value="Cadherin-like"/>
    <property type="match status" value="1"/>
</dbReference>
<dbReference type="GO" id="GO:0016020">
    <property type="term" value="C:membrane"/>
    <property type="evidence" value="ECO:0007669"/>
    <property type="project" value="InterPro"/>
</dbReference>
<gene>
    <name evidence="3" type="ORF">LEP1GSC203_2519</name>
</gene>
<proteinExistence type="predicted"/>
<dbReference type="STRING" id="1257025.LEP1GSC203_2519"/>
<protein>
    <submittedName>
        <fullName evidence="3">PF07588 family protein</fullName>
    </submittedName>
</protein>
<dbReference type="Pfam" id="PF07588">
    <property type="entry name" value="DUF1554"/>
    <property type="match status" value="1"/>
</dbReference>
<evidence type="ECO:0000313" key="3">
    <source>
        <dbReference type="EMBL" id="EMY60422.1"/>
    </source>
</evidence>
<organism evidence="3 4">
    <name type="scientific">Leptospira terpstrae serovar Hualin str. LT 11-33 = ATCC 700639</name>
    <dbReference type="NCBI Taxonomy" id="1257025"/>
    <lineage>
        <taxon>Bacteria</taxon>
        <taxon>Pseudomonadati</taxon>
        <taxon>Spirochaetota</taxon>
        <taxon>Spirochaetia</taxon>
        <taxon>Leptospirales</taxon>
        <taxon>Leptospiraceae</taxon>
        <taxon>Leptospira</taxon>
    </lineage>
</organism>
<dbReference type="Gene3D" id="2.60.40.10">
    <property type="entry name" value="Immunoglobulins"/>
    <property type="match status" value="1"/>
</dbReference>
<evidence type="ECO:0000256" key="1">
    <source>
        <dbReference type="SAM" id="MobiDB-lite"/>
    </source>
</evidence>
<feature type="domain" description="DUF1554" evidence="2">
    <location>
        <begin position="264"/>
        <end position="407"/>
    </location>
</feature>
<dbReference type="Proteomes" id="UP000012371">
    <property type="component" value="Unassembled WGS sequence"/>
</dbReference>
<sequence>MFYFMGDGNMRFSLFVSVLSLGCFLSCNQVNPRDELLFTLISGLSPVSTNTTSVSVGSSAKINVSSASVTLTYGTSQLFGISLVKLPTANVTITLTYTDTSKYTINGSATSPSPTVLTFTPANYNVPQTISLNSTTQIIDSSSLTITATSADTYYNNVTGSISITHRNVNIVYTGTSFIFQQNVVAPNLTPTISFTHTSCSVAPSLPTGLSLNTSTCVISGTPTNPQAGATYTVTATNGSESDTQNLTIQIEPTVYKVFITAATYNGNLQGAAANGPAGADAKCNADTNKPSTGTYKAMITDGTNRNACTSDNCGGAGANVGENVDWVFQFGRIYIRSSDSASLFTPTAAGIKVAPSTNLDHSFDSGSLKEYWTGFAQTNYWQEATAQTQNSCNDWTDGTTTSPTGDGGRVGASNSTTYSAFRSGSGRSCDSLYYLVCVEQ</sequence>
<evidence type="ECO:0000313" key="4">
    <source>
        <dbReference type="Proteomes" id="UP000012371"/>
    </source>
</evidence>
<name>N1VTW0_9LEPT</name>
<comment type="caution">
    <text evidence="3">The sequence shown here is derived from an EMBL/GenBank/DDBJ whole genome shotgun (WGS) entry which is preliminary data.</text>
</comment>
<dbReference type="InterPro" id="IPR015919">
    <property type="entry name" value="Cadherin-like_sf"/>
</dbReference>
<accession>N1VTW0</accession>
<dbReference type="GO" id="GO:0005509">
    <property type="term" value="F:calcium ion binding"/>
    <property type="evidence" value="ECO:0007669"/>
    <property type="project" value="InterPro"/>
</dbReference>
<feature type="region of interest" description="Disordered" evidence="1">
    <location>
        <begin position="392"/>
        <end position="412"/>
    </location>
</feature>
<dbReference type="InterPro" id="IPR016186">
    <property type="entry name" value="C-type_lectin-like/link_sf"/>
</dbReference>
<dbReference type="Gene3D" id="3.10.100.10">
    <property type="entry name" value="Mannose-Binding Protein A, subunit A"/>
    <property type="match status" value="1"/>
</dbReference>
<dbReference type="Pfam" id="PF05345">
    <property type="entry name" value="He_PIG"/>
    <property type="match status" value="1"/>
</dbReference>
<dbReference type="AlphaFoldDB" id="N1VTW0"/>
<evidence type="ECO:0000259" key="2">
    <source>
        <dbReference type="Pfam" id="PF07588"/>
    </source>
</evidence>
<dbReference type="EMBL" id="AOGW02000016">
    <property type="protein sequence ID" value="EMY60422.1"/>
    <property type="molecule type" value="Genomic_DNA"/>
</dbReference>
<dbReference type="InterPro" id="IPR013783">
    <property type="entry name" value="Ig-like_fold"/>
</dbReference>
<dbReference type="InterPro" id="IPR016187">
    <property type="entry name" value="CTDL_fold"/>
</dbReference>
<feature type="compositionally biased region" description="Low complexity" evidence="1">
    <location>
        <begin position="395"/>
        <end position="405"/>
    </location>
</feature>
<reference evidence="3" key="1">
    <citation type="submission" date="2013-03" db="EMBL/GenBank/DDBJ databases">
        <authorList>
            <person name="Harkins D.M."/>
            <person name="Durkin A.S."/>
            <person name="Brinkac L.M."/>
            <person name="Haft D.H."/>
            <person name="Selengut J.D."/>
            <person name="Sanka R."/>
            <person name="DePew J."/>
            <person name="Purushe J."/>
            <person name="Hartskeerl R.A."/>
            <person name="Ahmed A."/>
            <person name="van der Linden H."/>
            <person name="Goris M.G.A."/>
            <person name="Vinetz J.M."/>
            <person name="Sutton G.G."/>
            <person name="Nierman W.C."/>
            <person name="Fouts D.E."/>
        </authorList>
    </citation>
    <scope>NUCLEOTIDE SEQUENCE [LARGE SCALE GENOMIC DNA]</scope>
    <source>
        <strain evidence="3">LT 11-33</strain>
    </source>
</reference>